<proteinExistence type="predicted"/>
<accession>A0ABV9T0A2</accession>
<gene>
    <name evidence="2" type="ORF">ACFPFU_10530</name>
</gene>
<feature type="region of interest" description="Disordered" evidence="1">
    <location>
        <begin position="125"/>
        <end position="144"/>
    </location>
</feature>
<sequence>MKQLLDLDTFAKTLMDKSYNGYFHTEGAYPDKIKASISRFLEACKNGTDKPLYSDSLSLRTYLEWNSEDKPKVECHMWVKYEDGKFDVQKMEIKRTNRYGHLMKKSELKNLTTGSVPTVKEALAQVSNKPKQQLSSRKKGFKIR</sequence>
<evidence type="ECO:0000313" key="3">
    <source>
        <dbReference type="Proteomes" id="UP001595818"/>
    </source>
</evidence>
<dbReference type="EMBL" id="JBHSJJ010000005">
    <property type="protein sequence ID" value="MFC4872125.1"/>
    <property type="molecule type" value="Genomic_DNA"/>
</dbReference>
<organism evidence="2 3">
    <name type="scientific">Negadavirga shengliensis</name>
    <dbReference type="NCBI Taxonomy" id="1389218"/>
    <lineage>
        <taxon>Bacteria</taxon>
        <taxon>Pseudomonadati</taxon>
        <taxon>Bacteroidota</taxon>
        <taxon>Cytophagia</taxon>
        <taxon>Cytophagales</taxon>
        <taxon>Cyclobacteriaceae</taxon>
        <taxon>Negadavirga</taxon>
    </lineage>
</organism>
<dbReference type="Proteomes" id="UP001595818">
    <property type="component" value="Unassembled WGS sequence"/>
</dbReference>
<evidence type="ECO:0000256" key="1">
    <source>
        <dbReference type="SAM" id="MobiDB-lite"/>
    </source>
</evidence>
<name>A0ABV9T0A2_9BACT</name>
<protein>
    <recommendedName>
        <fullName evidence="4">Large polyvalent protein associated domain-containing protein</fullName>
    </recommendedName>
</protein>
<evidence type="ECO:0008006" key="4">
    <source>
        <dbReference type="Google" id="ProtNLM"/>
    </source>
</evidence>
<reference evidence="3" key="1">
    <citation type="journal article" date="2019" name="Int. J. Syst. Evol. Microbiol.">
        <title>The Global Catalogue of Microorganisms (GCM) 10K type strain sequencing project: providing services to taxonomists for standard genome sequencing and annotation.</title>
        <authorList>
            <consortium name="The Broad Institute Genomics Platform"/>
            <consortium name="The Broad Institute Genome Sequencing Center for Infectious Disease"/>
            <person name="Wu L."/>
            <person name="Ma J."/>
        </authorList>
    </citation>
    <scope>NUCLEOTIDE SEQUENCE [LARGE SCALE GENOMIC DNA]</scope>
    <source>
        <strain evidence="3">CGMCC 4.7466</strain>
    </source>
</reference>
<comment type="caution">
    <text evidence="2">The sequence shown here is derived from an EMBL/GenBank/DDBJ whole genome shotgun (WGS) entry which is preliminary data.</text>
</comment>
<evidence type="ECO:0000313" key="2">
    <source>
        <dbReference type="EMBL" id="MFC4872125.1"/>
    </source>
</evidence>
<dbReference type="RefSeq" id="WP_377064246.1">
    <property type="nucleotide sequence ID" value="NZ_JBHSJJ010000005.1"/>
</dbReference>
<keyword evidence="3" id="KW-1185">Reference proteome</keyword>
<feature type="compositionally biased region" description="Polar residues" evidence="1">
    <location>
        <begin position="125"/>
        <end position="135"/>
    </location>
</feature>